<protein>
    <recommendedName>
        <fullName evidence="4">DUF567-domain-containing protein</fullName>
    </recommendedName>
</protein>
<dbReference type="Pfam" id="PF04525">
    <property type="entry name" value="LOR"/>
    <property type="match status" value="1"/>
</dbReference>
<dbReference type="EMBL" id="KZ678131">
    <property type="protein sequence ID" value="PSN70787.1"/>
    <property type="molecule type" value="Genomic_DNA"/>
</dbReference>
<evidence type="ECO:0000313" key="3">
    <source>
        <dbReference type="Proteomes" id="UP000240883"/>
    </source>
</evidence>
<evidence type="ECO:0008006" key="4">
    <source>
        <dbReference type="Google" id="ProtNLM"/>
    </source>
</evidence>
<keyword evidence="3" id="KW-1185">Reference proteome</keyword>
<dbReference type="Gene3D" id="2.40.160.200">
    <property type="entry name" value="LURP1-related"/>
    <property type="match status" value="1"/>
</dbReference>
<dbReference type="SUPFAM" id="SSF54518">
    <property type="entry name" value="Tubby C-terminal domain-like"/>
    <property type="match status" value="1"/>
</dbReference>
<dbReference type="Proteomes" id="UP000240883">
    <property type="component" value="Unassembled WGS sequence"/>
</dbReference>
<organism evidence="2 3">
    <name type="scientific">Corynespora cassiicola Philippines</name>
    <dbReference type="NCBI Taxonomy" id="1448308"/>
    <lineage>
        <taxon>Eukaryota</taxon>
        <taxon>Fungi</taxon>
        <taxon>Dikarya</taxon>
        <taxon>Ascomycota</taxon>
        <taxon>Pezizomycotina</taxon>
        <taxon>Dothideomycetes</taxon>
        <taxon>Pleosporomycetidae</taxon>
        <taxon>Pleosporales</taxon>
        <taxon>Corynesporascaceae</taxon>
        <taxon>Corynespora</taxon>
    </lineage>
</organism>
<dbReference type="InterPro" id="IPR007612">
    <property type="entry name" value="LOR"/>
</dbReference>
<dbReference type="InterPro" id="IPR038595">
    <property type="entry name" value="LOR_sf"/>
</dbReference>
<reference evidence="2 3" key="1">
    <citation type="journal article" date="2018" name="Front. Microbiol.">
        <title>Genome-Wide Analysis of Corynespora cassiicola Leaf Fall Disease Putative Effectors.</title>
        <authorList>
            <person name="Lopez D."/>
            <person name="Ribeiro S."/>
            <person name="Label P."/>
            <person name="Fumanal B."/>
            <person name="Venisse J.S."/>
            <person name="Kohler A."/>
            <person name="de Oliveira R.R."/>
            <person name="Labutti K."/>
            <person name="Lipzen A."/>
            <person name="Lail K."/>
            <person name="Bauer D."/>
            <person name="Ohm R.A."/>
            <person name="Barry K.W."/>
            <person name="Spatafora J."/>
            <person name="Grigoriev I.V."/>
            <person name="Martin F.M."/>
            <person name="Pujade-Renaud V."/>
        </authorList>
    </citation>
    <scope>NUCLEOTIDE SEQUENCE [LARGE SCALE GENOMIC DNA]</scope>
    <source>
        <strain evidence="2 3">Philippines</strain>
    </source>
</reference>
<sequence length="200" mass="21958">MAAPHLPPLPRPGLPLFQGFTAQKPESFTMKEDKVWTTKDSLLVSFASGAPFLKVQGLNAKQISFRTMQGQEVLRISKQKHHWSGKGSEYHGLRPDGSKAFYLALKRGMTKTGYELTAYPSANQSLPMEVQKKIMGQDAVIMMNGSPVAGVKSTHSWAAMKSEFHVHVAPGMDILLALAVTWIRYDKQNEDSKTAAAAAT</sequence>
<dbReference type="AlphaFoldDB" id="A0A2T2NZE6"/>
<proteinExistence type="inferred from homology"/>
<name>A0A2T2NZE6_CORCC</name>
<comment type="similarity">
    <text evidence="1">Belongs to the LOR family.</text>
</comment>
<dbReference type="InterPro" id="IPR025659">
    <property type="entry name" value="Tubby-like_C"/>
</dbReference>
<gene>
    <name evidence="2" type="ORF">BS50DRAFT_673534</name>
</gene>
<accession>A0A2T2NZE6</accession>
<evidence type="ECO:0000256" key="1">
    <source>
        <dbReference type="ARBA" id="ARBA00005437"/>
    </source>
</evidence>
<dbReference type="OrthoDB" id="3658421at2759"/>
<evidence type="ECO:0000313" key="2">
    <source>
        <dbReference type="EMBL" id="PSN70787.1"/>
    </source>
</evidence>